<reference evidence="3" key="1">
    <citation type="journal article" date="2021" name="PeerJ">
        <title>Extensive microbial diversity within the chicken gut microbiome revealed by metagenomics and culture.</title>
        <authorList>
            <person name="Gilroy R."/>
            <person name="Ravi A."/>
            <person name="Getino M."/>
            <person name="Pursley I."/>
            <person name="Horton D.L."/>
            <person name="Alikhan N.F."/>
            <person name="Baker D."/>
            <person name="Gharbi K."/>
            <person name="Hall N."/>
            <person name="Watson M."/>
            <person name="Adriaenssens E.M."/>
            <person name="Foster-Nyarko E."/>
            <person name="Jarju S."/>
            <person name="Secka A."/>
            <person name="Antonio M."/>
            <person name="Oren A."/>
            <person name="Chaudhuri R.R."/>
            <person name="La Ragione R."/>
            <person name="Hildebrand F."/>
            <person name="Pallen M.J."/>
        </authorList>
    </citation>
    <scope>NUCLEOTIDE SEQUENCE</scope>
    <source>
        <strain evidence="3">USAMLcec12-2067</strain>
    </source>
</reference>
<dbReference type="Pfam" id="PF05016">
    <property type="entry name" value="ParE_toxin"/>
    <property type="match status" value="1"/>
</dbReference>
<dbReference type="PANTHER" id="PTHR33755">
    <property type="entry name" value="TOXIN PARE1-RELATED"/>
    <property type="match status" value="1"/>
</dbReference>
<dbReference type="InterPro" id="IPR051803">
    <property type="entry name" value="TA_system_RelE-like_toxin"/>
</dbReference>
<dbReference type="AlphaFoldDB" id="A0A9D2VKC8"/>
<name>A0A9D2VKC8_9ACTN</name>
<organism evidence="3 4">
    <name type="scientific">Rubneribacter badeniensis</name>
    <dbReference type="NCBI Taxonomy" id="2070688"/>
    <lineage>
        <taxon>Bacteria</taxon>
        <taxon>Bacillati</taxon>
        <taxon>Actinomycetota</taxon>
        <taxon>Coriobacteriia</taxon>
        <taxon>Eggerthellales</taxon>
        <taxon>Eggerthellaceae</taxon>
        <taxon>Rubneribacter</taxon>
    </lineage>
</organism>
<proteinExistence type="inferred from homology"/>
<sequence length="105" mass="12237">MRSVEFRPRAAVDIEGIVVYLAYALKMPQAARRTAEELYAAIDRIADNPFSGRVLSDDGLGREYRRILVKRYWVYYSFTDEALAVWRVFHTTQNHDVYGFELLGE</sequence>
<reference evidence="3" key="2">
    <citation type="submission" date="2021-09" db="EMBL/GenBank/DDBJ databases">
        <authorList>
            <person name="Gilroy R."/>
        </authorList>
    </citation>
    <scope>NUCLEOTIDE SEQUENCE</scope>
    <source>
        <strain evidence="3">USAMLcec12-2067</strain>
    </source>
</reference>
<comment type="similarity">
    <text evidence="1">Belongs to the RelE toxin family.</text>
</comment>
<dbReference type="Proteomes" id="UP000789325">
    <property type="component" value="Unassembled WGS sequence"/>
</dbReference>
<evidence type="ECO:0000313" key="3">
    <source>
        <dbReference type="EMBL" id="HJH43229.1"/>
    </source>
</evidence>
<gene>
    <name evidence="3" type="ORF">K8V16_05475</name>
</gene>
<dbReference type="EMBL" id="DYZL01000112">
    <property type="protein sequence ID" value="HJH43229.1"/>
    <property type="molecule type" value="Genomic_DNA"/>
</dbReference>
<protein>
    <submittedName>
        <fullName evidence="3">Type II toxin-antitoxin system RelE/ParE family toxin</fullName>
    </submittedName>
</protein>
<comment type="caution">
    <text evidence="3">The sequence shown here is derived from an EMBL/GenBank/DDBJ whole genome shotgun (WGS) entry which is preliminary data.</text>
</comment>
<accession>A0A9D2VKC8</accession>
<dbReference type="InterPro" id="IPR035093">
    <property type="entry name" value="RelE/ParE_toxin_dom_sf"/>
</dbReference>
<keyword evidence="2" id="KW-1277">Toxin-antitoxin system</keyword>
<dbReference type="InterPro" id="IPR007712">
    <property type="entry name" value="RelE/ParE_toxin"/>
</dbReference>
<dbReference type="Gene3D" id="3.30.2310.20">
    <property type="entry name" value="RelE-like"/>
    <property type="match status" value="1"/>
</dbReference>
<evidence type="ECO:0000256" key="2">
    <source>
        <dbReference type="ARBA" id="ARBA00022649"/>
    </source>
</evidence>
<evidence type="ECO:0000256" key="1">
    <source>
        <dbReference type="ARBA" id="ARBA00006226"/>
    </source>
</evidence>
<evidence type="ECO:0000313" key="4">
    <source>
        <dbReference type="Proteomes" id="UP000789325"/>
    </source>
</evidence>